<dbReference type="EMBL" id="QURN01000003">
    <property type="protein sequence ID" value="RFC68842.1"/>
    <property type="molecule type" value="Genomic_DNA"/>
</dbReference>
<evidence type="ECO:0000259" key="2">
    <source>
        <dbReference type="Pfam" id="PF11412"/>
    </source>
</evidence>
<feature type="signal peptide" evidence="1">
    <location>
        <begin position="1"/>
        <end position="38"/>
    </location>
</feature>
<evidence type="ECO:0000313" key="4">
    <source>
        <dbReference type="Proteomes" id="UP000262379"/>
    </source>
</evidence>
<dbReference type="Pfam" id="PF11412">
    <property type="entry name" value="DsbD_N"/>
    <property type="match status" value="1"/>
</dbReference>
<evidence type="ECO:0000256" key="1">
    <source>
        <dbReference type="SAM" id="SignalP"/>
    </source>
</evidence>
<proteinExistence type="predicted"/>
<feature type="chain" id="PRO_5016943808" description="Thiol:disulfide interchange protein DsbD N-terminal domain-containing protein" evidence="1">
    <location>
        <begin position="39"/>
        <end position="276"/>
    </location>
</feature>
<protein>
    <recommendedName>
        <fullName evidence="2">Thiol:disulfide interchange protein DsbD N-terminal domain-containing protein</fullName>
    </recommendedName>
</protein>
<feature type="domain" description="Thiol:disulfide interchange protein DsbD N-terminal" evidence="2">
    <location>
        <begin position="63"/>
        <end position="160"/>
    </location>
</feature>
<keyword evidence="4" id="KW-1185">Reference proteome</keyword>
<keyword evidence="1" id="KW-0732">Signal</keyword>
<organism evidence="3 4">
    <name type="scientific">Mesorhizobium denitrificans</name>
    <dbReference type="NCBI Taxonomy" id="2294114"/>
    <lineage>
        <taxon>Bacteria</taxon>
        <taxon>Pseudomonadati</taxon>
        <taxon>Pseudomonadota</taxon>
        <taxon>Alphaproteobacteria</taxon>
        <taxon>Hyphomicrobiales</taxon>
        <taxon>Phyllobacteriaceae</taxon>
        <taxon>Mesorhizobium</taxon>
    </lineage>
</organism>
<dbReference type="InterPro" id="IPR028250">
    <property type="entry name" value="DsbDN"/>
</dbReference>
<name>A0A371XHZ7_9HYPH</name>
<reference evidence="4" key="1">
    <citation type="submission" date="2018-08" db="EMBL/GenBank/DDBJ databases">
        <authorList>
            <person name="Im W.T."/>
        </authorList>
    </citation>
    <scope>NUCLEOTIDE SEQUENCE [LARGE SCALE GENOMIC DNA]</scope>
    <source>
        <strain evidence="4">LA-28</strain>
    </source>
</reference>
<comment type="caution">
    <text evidence="3">The sequence shown here is derived from an EMBL/GenBank/DDBJ whole genome shotgun (WGS) entry which is preliminary data.</text>
</comment>
<sequence>MSRRLIIVIVAVPEIRKGRRMRFVSLCIGLLFAAPAFASSSTWHETEGGRVRLVTVGEPDANGQLNGVLDIQLDPGWKTYWREPGDAGVPPTLELNGGTAQILYPAPEWHHDGTYDWAGYASSVLLPVVLTVPPEHSGALQATAFLGLCKTICIPLKADLALDPESDPDNPSDSLTLTGAQALLPEPASAAFGVTNIQVNGEQATFSITGYSGADAELFLAGSDGFAFSRPKPVVQNGKLSFSAKVTSYLKAKPKSATIFYTLKTPTRAASGTLPF</sequence>
<evidence type="ECO:0000313" key="3">
    <source>
        <dbReference type="EMBL" id="RFC68842.1"/>
    </source>
</evidence>
<dbReference type="AlphaFoldDB" id="A0A371XHZ7"/>
<gene>
    <name evidence="3" type="ORF">DY251_04215</name>
</gene>
<dbReference type="Proteomes" id="UP000262379">
    <property type="component" value="Unassembled WGS sequence"/>
</dbReference>
<accession>A0A371XHZ7</accession>